<gene>
    <name evidence="2" type="ORF">NCTC11091_02193</name>
</gene>
<reference evidence="2 3" key="1">
    <citation type="submission" date="2018-06" db="EMBL/GenBank/DDBJ databases">
        <authorList>
            <consortium name="Pathogen Informatics"/>
            <person name="Doyle S."/>
        </authorList>
    </citation>
    <scope>NUCLEOTIDE SEQUENCE [LARGE SCALE GENOMIC DNA]</scope>
    <source>
        <strain evidence="2 3">NCTC11091</strain>
    </source>
</reference>
<dbReference type="AlphaFoldDB" id="A0A378QMR1"/>
<protein>
    <submittedName>
        <fullName evidence="2">Transposase and inactivated derivatives</fullName>
    </submittedName>
</protein>
<sequence length="116" mass="13470">MAYTIEIRQKAMAYWKKCDDIDQVIQAYGVSRSALYSWKKLQQDTGELTAQSHGTKPRKIDREQLKTYAEQHNDAYLFEIAEHFDCTPQGIFYALKSIGITLKKRPRPTKNKTPSK</sequence>
<dbReference type="InterPro" id="IPR009057">
    <property type="entry name" value="Homeodomain-like_sf"/>
</dbReference>
<feature type="domain" description="Transposase Synechocystis PCC 6803" evidence="1">
    <location>
        <begin position="1"/>
        <end position="113"/>
    </location>
</feature>
<dbReference type="SUPFAM" id="SSF46689">
    <property type="entry name" value="Homeodomain-like"/>
    <property type="match status" value="1"/>
</dbReference>
<evidence type="ECO:0000259" key="1">
    <source>
        <dbReference type="Pfam" id="PF01710"/>
    </source>
</evidence>
<dbReference type="EMBL" id="UGQA01000005">
    <property type="protein sequence ID" value="STZ01720.1"/>
    <property type="molecule type" value="Genomic_DNA"/>
</dbReference>
<dbReference type="Proteomes" id="UP000255193">
    <property type="component" value="Unassembled WGS sequence"/>
</dbReference>
<name>A0A378QMR1_9GAMM</name>
<evidence type="ECO:0000313" key="2">
    <source>
        <dbReference type="EMBL" id="STZ01720.1"/>
    </source>
</evidence>
<dbReference type="InterPro" id="IPR002622">
    <property type="entry name" value="Transposase_14"/>
</dbReference>
<dbReference type="Pfam" id="PF01710">
    <property type="entry name" value="HTH_Tnp_IS630"/>
    <property type="match status" value="1"/>
</dbReference>
<organism evidence="2 3">
    <name type="scientific">Faucicola atlantae</name>
    <dbReference type="NCBI Taxonomy" id="34059"/>
    <lineage>
        <taxon>Bacteria</taxon>
        <taxon>Pseudomonadati</taxon>
        <taxon>Pseudomonadota</taxon>
        <taxon>Gammaproteobacteria</taxon>
        <taxon>Moraxellales</taxon>
        <taxon>Moraxellaceae</taxon>
        <taxon>Faucicola</taxon>
    </lineage>
</organism>
<proteinExistence type="predicted"/>
<evidence type="ECO:0000313" key="3">
    <source>
        <dbReference type="Proteomes" id="UP000255193"/>
    </source>
</evidence>
<accession>A0A378QMR1</accession>